<protein>
    <submittedName>
        <fullName evidence="2">Uncharacterized protein</fullName>
    </submittedName>
</protein>
<organism evidence="2 3">
    <name type="scientific">Anaerococcus hydrogenalis</name>
    <dbReference type="NCBI Taxonomy" id="33029"/>
    <lineage>
        <taxon>Bacteria</taxon>
        <taxon>Bacillati</taxon>
        <taxon>Bacillota</taxon>
        <taxon>Tissierellia</taxon>
        <taxon>Tissierellales</taxon>
        <taxon>Peptoniphilaceae</taxon>
        <taxon>Anaerococcus</taxon>
    </lineage>
</organism>
<dbReference type="AlphaFoldDB" id="A0A2N6UHM1"/>
<evidence type="ECO:0000256" key="1">
    <source>
        <dbReference type="SAM" id="MobiDB-lite"/>
    </source>
</evidence>
<feature type="region of interest" description="Disordered" evidence="1">
    <location>
        <begin position="55"/>
        <end position="144"/>
    </location>
</feature>
<evidence type="ECO:0000313" key="3">
    <source>
        <dbReference type="Proteomes" id="UP000235658"/>
    </source>
</evidence>
<dbReference type="EMBL" id="PNHP01000005">
    <property type="protein sequence ID" value="PMC81101.1"/>
    <property type="molecule type" value="Genomic_DNA"/>
</dbReference>
<name>A0A2N6UHM1_9FIRM</name>
<feature type="compositionally biased region" description="Basic and acidic residues" evidence="1">
    <location>
        <begin position="65"/>
        <end position="143"/>
    </location>
</feature>
<reference evidence="2 3" key="1">
    <citation type="submission" date="2017-09" db="EMBL/GenBank/DDBJ databases">
        <title>Bacterial strain isolated from the female urinary microbiota.</title>
        <authorList>
            <person name="Thomas-White K."/>
            <person name="Kumar N."/>
            <person name="Forster S."/>
            <person name="Putonti C."/>
            <person name="Lawley T."/>
            <person name="Wolfe A.J."/>
        </authorList>
    </citation>
    <scope>NUCLEOTIDE SEQUENCE [LARGE SCALE GENOMIC DNA]</scope>
    <source>
        <strain evidence="2 3">UMB0204</strain>
    </source>
</reference>
<comment type="caution">
    <text evidence="2">The sequence shown here is derived from an EMBL/GenBank/DDBJ whole genome shotgun (WGS) entry which is preliminary data.</text>
</comment>
<dbReference type="Proteomes" id="UP000235658">
    <property type="component" value="Unassembled WGS sequence"/>
</dbReference>
<sequence>MGQGKINRFDIVKILVHQDHYHIYDSNNREAITYTNPKNLFPNAYFGEYGNKSHKEVAENNSSHVKPDENKKPHAKPEIKPDNNKKAQVKPEIKPDNNKKPQVKPEIKPDNNKKPQVKPEIKPDKNHIADVKPDQDKKDDEKWPSGITKIIDHKDHWHLYRGDEEVGVVKENPKDIYPNAEYIVEKSESDNIAVADDEIFNYQDVRAELIKGVIPYLEGDLSKFTNYGNLSKEDAVYGSNGVRENIFYWFHQNHYHAKTIKQIIQMEKDNKFGKYTAKDVVKTIKYKIENPKTQLEYKPEVKIEDVKEFLKNHYQVESYDILNIGDSLVQVFIKDETLNFYLRDFEMKDGKLSYKKQLPVVEDKKEENEENEENIKEDEIKEESEDKKIENTKKTENKETNKMENKQTNKVENTKVEDTNNTENKKDQTKPNQEEKEDKEASENNIDK</sequence>
<feature type="region of interest" description="Disordered" evidence="1">
    <location>
        <begin position="362"/>
        <end position="448"/>
    </location>
</feature>
<gene>
    <name evidence="2" type="ORF">CJ192_07555</name>
</gene>
<proteinExistence type="predicted"/>
<accession>A0A2N6UHM1</accession>
<evidence type="ECO:0000313" key="2">
    <source>
        <dbReference type="EMBL" id="PMC81101.1"/>
    </source>
</evidence>